<evidence type="ECO:0000256" key="1">
    <source>
        <dbReference type="ARBA" id="ARBA00023054"/>
    </source>
</evidence>
<dbReference type="InterPro" id="IPR036249">
    <property type="entry name" value="Thioredoxin-like_sf"/>
</dbReference>
<dbReference type="OrthoDB" id="1026733at2759"/>
<reference evidence="5" key="1">
    <citation type="journal article" date="2012" name="Science">
        <title>The Paleozoic origin of enzymatic lignin decomposition reconstructed from 31 fungal genomes.</title>
        <authorList>
            <person name="Floudas D."/>
            <person name="Binder M."/>
            <person name="Riley R."/>
            <person name="Barry K."/>
            <person name="Blanchette R.A."/>
            <person name="Henrissat B."/>
            <person name="Martinez A.T."/>
            <person name="Otillar R."/>
            <person name="Spatafora J.W."/>
            <person name="Yadav J.S."/>
            <person name="Aerts A."/>
            <person name="Benoit I."/>
            <person name="Boyd A."/>
            <person name="Carlson A."/>
            <person name="Copeland A."/>
            <person name="Coutinho P.M."/>
            <person name="de Vries R.P."/>
            <person name="Ferreira P."/>
            <person name="Findley K."/>
            <person name="Foster B."/>
            <person name="Gaskell J."/>
            <person name="Glotzer D."/>
            <person name="Gorecki P."/>
            <person name="Heitman J."/>
            <person name="Hesse C."/>
            <person name="Hori C."/>
            <person name="Igarashi K."/>
            <person name="Jurgens J.A."/>
            <person name="Kallen N."/>
            <person name="Kersten P."/>
            <person name="Kohler A."/>
            <person name="Kuees U."/>
            <person name="Kumar T.K.A."/>
            <person name="Kuo A."/>
            <person name="LaButti K."/>
            <person name="Larrondo L.F."/>
            <person name="Lindquist E."/>
            <person name="Ling A."/>
            <person name="Lombard V."/>
            <person name="Lucas S."/>
            <person name="Lundell T."/>
            <person name="Martin R."/>
            <person name="McLaughlin D.J."/>
            <person name="Morgenstern I."/>
            <person name="Morin E."/>
            <person name="Murat C."/>
            <person name="Nagy L.G."/>
            <person name="Nolan M."/>
            <person name="Ohm R.A."/>
            <person name="Patyshakuliyeva A."/>
            <person name="Rokas A."/>
            <person name="Ruiz-Duenas F.J."/>
            <person name="Sabat G."/>
            <person name="Salamov A."/>
            <person name="Samejima M."/>
            <person name="Schmutz J."/>
            <person name="Slot J.C."/>
            <person name="St John F."/>
            <person name="Stenlid J."/>
            <person name="Sun H."/>
            <person name="Sun S."/>
            <person name="Syed K."/>
            <person name="Tsang A."/>
            <person name="Wiebenga A."/>
            <person name="Young D."/>
            <person name="Pisabarro A."/>
            <person name="Eastwood D.C."/>
            <person name="Martin F."/>
            <person name="Cullen D."/>
            <person name="Grigoriev I.V."/>
            <person name="Hibbett D.S."/>
        </authorList>
    </citation>
    <scope>NUCLEOTIDE SEQUENCE [LARGE SCALE GENOMIC DNA]</scope>
    <source>
        <strain evidence="5">FP-91666</strain>
    </source>
</reference>
<keyword evidence="1" id="KW-0175">Coiled coil</keyword>
<gene>
    <name evidence="4" type="ORF">STEHIDRAFT_69114</name>
</gene>
<dbReference type="SUPFAM" id="SSF54236">
    <property type="entry name" value="Ubiquitin-like"/>
    <property type="match status" value="1"/>
</dbReference>
<dbReference type="PROSITE" id="PS50033">
    <property type="entry name" value="UBX"/>
    <property type="match status" value="1"/>
</dbReference>
<feature type="compositionally biased region" description="Acidic residues" evidence="2">
    <location>
        <begin position="475"/>
        <end position="484"/>
    </location>
</feature>
<evidence type="ECO:0000256" key="2">
    <source>
        <dbReference type="SAM" id="MobiDB-lite"/>
    </source>
</evidence>
<dbReference type="GO" id="GO:0005783">
    <property type="term" value="C:endoplasmic reticulum"/>
    <property type="evidence" value="ECO:0007669"/>
    <property type="project" value="TreeGrafter"/>
</dbReference>
<dbReference type="RefSeq" id="XP_007311173.1">
    <property type="nucleotide sequence ID" value="XM_007311111.1"/>
</dbReference>
<dbReference type="GeneID" id="18806509"/>
<dbReference type="InterPro" id="IPR029071">
    <property type="entry name" value="Ubiquitin-like_domsf"/>
</dbReference>
<name>R7RW90_STEHR</name>
<dbReference type="eggNOG" id="KOG1363">
    <property type="taxonomic scope" value="Eukaryota"/>
</dbReference>
<protein>
    <recommendedName>
        <fullName evidence="3">UBX domain-containing protein</fullName>
    </recommendedName>
</protein>
<feature type="region of interest" description="Disordered" evidence="2">
    <location>
        <begin position="306"/>
        <end position="325"/>
    </location>
</feature>
<dbReference type="Proteomes" id="UP000053927">
    <property type="component" value="Unassembled WGS sequence"/>
</dbReference>
<dbReference type="InterPro" id="IPR050730">
    <property type="entry name" value="UBX_domain-protein"/>
</dbReference>
<dbReference type="InterPro" id="IPR001012">
    <property type="entry name" value="UBX_dom"/>
</dbReference>
<dbReference type="PANTHER" id="PTHR23322">
    <property type="entry name" value="FAS-ASSOCIATED PROTEIN"/>
    <property type="match status" value="1"/>
</dbReference>
<dbReference type="GO" id="GO:0036503">
    <property type="term" value="P:ERAD pathway"/>
    <property type="evidence" value="ECO:0007669"/>
    <property type="project" value="TreeGrafter"/>
</dbReference>
<dbReference type="EMBL" id="JH687402">
    <property type="protein sequence ID" value="EIM79606.1"/>
    <property type="molecule type" value="Genomic_DNA"/>
</dbReference>
<sequence length="484" mass="54516">MLSILAFPFHVIASLIRYIFGRLHISLPTFPFSSLNFYRPIWPNSVGHASSSDPYSVADRWVRALEDETGALCVSHARVGRASDSDAVEGVASSSNVGSLSNSTGLRTRYGTISAKVLPDFTLGSYEDALQTCQREVRIGCIILVSDEHDDVLEFKRNTLTDPTFVDLLHTNNFVVWGGDVRDKEGWAASQKLQATTYPFVAFVSLQPPRGFTSRQSSTSSNSTPSLTILSRHQGASATLPHVLSTHISTQLLPRITPFLERIRNANRERDLERRLRAEQDAAFAESARRDREKIEMRVREEKAAEEAKRLEEEKAMQEEERKRQRAQVKRSWRKLRRGELIPAEAKELRMGIRLGDGERLMRGFAKADSVTALHAFVDAHLVPAEEISEKDEVIFDQGEDDEYEIVRMIEDAGQSADEWWGFKLFTAYPRREVAWTPGTKLAEIPGLEQGGQLVVEMVDVDRRRSSESQRVGDGDDSDGYETE</sequence>
<proteinExistence type="predicted"/>
<dbReference type="KEGG" id="shs:STEHIDRAFT_69114"/>
<evidence type="ECO:0000259" key="3">
    <source>
        <dbReference type="PROSITE" id="PS50033"/>
    </source>
</evidence>
<organism evidence="4 5">
    <name type="scientific">Stereum hirsutum (strain FP-91666)</name>
    <name type="common">White-rot fungus</name>
    <dbReference type="NCBI Taxonomy" id="721885"/>
    <lineage>
        <taxon>Eukaryota</taxon>
        <taxon>Fungi</taxon>
        <taxon>Dikarya</taxon>
        <taxon>Basidiomycota</taxon>
        <taxon>Agaricomycotina</taxon>
        <taxon>Agaricomycetes</taxon>
        <taxon>Russulales</taxon>
        <taxon>Stereaceae</taxon>
        <taxon>Stereum</taxon>
    </lineage>
</organism>
<dbReference type="Pfam" id="PF00789">
    <property type="entry name" value="UBX"/>
    <property type="match status" value="1"/>
</dbReference>
<dbReference type="Gene3D" id="3.40.30.10">
    <property type="entry name" value="Glutaredoxin"/>
    <property type="match status" value="1"/>
</dbReference>
<dbReference type="InterPro" id="IPR006577">
    <property type="entry name" value="UAS"/>
</dbReference>
<feature type="compositionally biased region" description="Basic and acidic residues" evidence="2">
    <location>
        <begin position="306"/>
        <end position="323"/>
    </location>
</feature>
<dbReference type="PANTHER" id="PTHR23322:SF1">
    <property type="entry name" value="FAS-ASSOCIATED FACTOR 2"/>
    <property type="match status" value="1"/>
</dbReference>
<evidence type="ECO:0000313" key="5">
    <source>
        <dbReference type="Proteomes" id="UP000053927"/>
    </source>
</evidence>
<feature type="domain" description="UBX" evidence="3">
    <location>
        <begin position="344"/>
        <end position="432"/>
    </location>
</feature>
<dbReference type="GO" id="GO:0043130">
    <property type="term" value="F:ubiquitin binding"/>
    <property type="evidence" value="ECO:0007669"/>
    <property type="project" value="TreeGrafter"/>
</dbReference>
<dbReference type="AlphaFoldDB" id="R7RW90"/>
<dbReference type="SUPFAM" id="SSF52833">
    <property type="entry name" value="Thioredoxin-like"/>
    <property type="match status" value="1"/>
</dbReference>
<dbReference type="Gene3D" id="3.10.20.90">
    <property type="entry name" value="Phosphatidylinositol 3-kinase Catalytic Subunit, Chain A, domain 1"/>
    <property type="match status" value="1"/>
</dbReference>
<feature type="region of interest" description="Disordered" evidence="2">
    <location>
        <begin position="464"/>
        <end position="484"/>
    </location>
</feature>
<dbReference type="OMA" id="FRTISYR"/>
<accession>R7RW90</accession>
<evidence type="ECO:0000313" key="4">
    <source>
        <dbReference type="EMBL" id="EIM79606.1"/>
    </source>
</evidence>
<keyword evidence="5" id="KW-1185">Reference proteome</keyword>
<feature type="compositionally biased region" description="Basic and acidic residues" evidence="2">
    <location>
        <begin position="464"/>
        <end position="474"/>
    </location>
</feature>
<dbReference type="SMART" id="SM00594">
    <property type="entry name" value="UAS"/>
    <property type="match status" value="1"/>
</dbReference>